<dbReference type="InterPro" id="IPR012338">
    <property type="entry name" value="Beta-lactam/transpept-like"/>
</dbReference>
<dbReference type="GO" id="GO:0030288">
    <property type="term" value="C:outer membrane-bounded periplasmic space"/>
    <property type="evidence" value="ECO:0007669"/>
    <property type="project" value="TreeGrafter"/>
</dbReference>
<dbReference type="SMART" id="SM00740">
    <property type="entry name" value="PASTA"/>
    <property type="match status" value="1"/>
</dbReference>
<dbReference type="InterPro" id="IPR050396">
    <property type="entry name" value="Glycosyltr_51/Transpeptidase"/>
</dbReference>
<dbReference type="GO" id="GO:0009252">
    <property type="term" value="P:peptidoglycan biosynthetic process"/>
    <property type="evidence" value="ECO:0007669"/>
    <property type="project" value="TreeGrafter"/>
</dbReference>
<keyword evidence="10" id="KW-1133">Transmembrane helix</keyword>
<sequence>MSERNKGETVFSRLLKFVGLNAIVGLLGLALLAPMFLVSGVGGSLGLALFEAMPDYLKPVNAAQASTLYGKDSAGNWVKINDFYEDNRISIAFEDISPNFLNAVLATEDPRYYFHAGVDVISLVRAGINSALKGGGGPGASTITMQYVRNSLIETAMLKGDTKAADAARFPSPERKLREIRLALAVEQTATKKEIFAGYANLSFFGNQIYGVEAASQFYFGKKASELNLPEGALLAGMLQSPNQYKPDVEENLAAAKVRRDYVIQNMVPEYISQAEADAAKNSPITVNLTKLSQGCEGSQATAFFCDYVVWTIRNSPEFGDTLEERQNLLRRGGLEIYSTMNISMQNKTDKYIKSRIPVDDPNKLGAASVSVEVGTGKVLSMSQNRVFDQTASGGVGHTSVNFSSDKNYGGSSGFQTGSAYKVFTLAAWLQAGKRLGDKVDGRIHEWLPNELPSRCGAWAGAYKPKNSAAHEPTNPNVLTAMALSINTAFMSMASQLDLCDIRDTALAFGVHRADGSELQYIPASVLGVNELSPLTMAVAEAALPNGGVVCTPIAIERVVKRSSGEEMVVPKSTCTQATSPEVAAGVVHAMRGVIKGGTAGLSNTGDGFDIAGKTGTTDGSVQSWMTGYSSKVSTTVWVGNVSGDVHLGRVSTAGKSAYYARHDVWRTVMKLANKIYQPGPMAPVPTVYSGASGAIVPNVTTFDPTSASSQMQLNGLNYDVMLTQVLSDKPSGTVAYTVPAAGTTTTRGTIVKIYLSSGGAVVVPIDLLSHGPTVTDIQTYLAGILHDANGNPQLSAVGSSGNQPGNCDPTEQVTRSSPAPGAATQSGSIIELFCGGS</sequence>
<evidence type="ECO:0000256" key="10">
    <source>
        <dbReference type="SAM" id="Phobius"/>
    </source>
</evidence>
<keyword evidence="1" id="KW-0121">Carboxypeptidase</keyword>
<evidence type="ECO:0000256" key="4">
    <source>
        <dbReference type="ARBA" id="ARBA00022679"/>
    </source>
</evidence>
<evidence type="ECO:0000256" key="7">
    <source>
        <dbReference type="ARBA" id="ARBA00044770"/>
    </source>
</evidence>
<keyword evidence="5" id="KW-0378">Hydrolase</keyword>
<keyword evidence="3" id="KW-0328">Glycosyltransferase</keyword>
<feature type="transmembrane region" description="Helical" evidence="10">
    <location>
        <begin position="20"/>
        <end position="50"/>
    </location>
</feature>
<evidence type="ECO:0000256" key="2">
    <source>
        <dbReference type="ARBA" id="ARBA00022670"/>
    </source>
</evidence>
<evidence type="ECO:0000259" key="11">
    <source>
        <dbReference type="PROSITE" id="PS51178"/>
    </source>
</evidence>
<dbReference type="AlphaFoldDB" id="A0A6J6GID6"/>
<dbReference type="Gene3D" id="1.10.3810.10">
    <property type="entry name" value="Biosynthetic peptidoglycan transglycosylase-like"/>
    <property type="match status" value="1"/>
</dbReference>
<dbReference type="GO" id="GO:0008955">
    <property type="term" value="F:peptidoglycan glycosyltransferase activity"/>
    <property type="evidence" value="ECO:0007669"/>
    <property type="project" value="UniProtKB-EC"/>
</dbReference>
<dbReference type="InterPro" id="IPR001264">
    <property type="entry name" value="Glyco_trans_51"/>
</dbReference>
<dbReference type="PROSITE" id="PS51178">
    <property type="entry name" value="PASTA"/>
    <property type="match status" value="1"/>
</dbReference>
<dbReference type="EMBL" id="CAEZUR010000006">
    <property type="protein sequence ID" value="CAB4600987.1"/>
    <property type="molecule type" value="Genomic_DNA"/>
</dbReference>
<comment type="catalytic activity">
    <reaction evidence="8">
        <text>[GlcNAc-(1-&gt;4)-Mur2Ac(oyl-L-Ala-gamma-D-Glu-L-Lys-D-Ala-D-Ala)](n)-di-trans,octa-cis-undecaprenyl diphosphate + beta-D-GlcNAc-(1-&gt;4)-Mur2Ac(oyl-L-Ala-gamma-D-Glu-L-Lys-D-Ala-D-Ala)-di-trans,octa-cis-undecaprenyl diphosphate = [GlcNAc-(1-&gt;4)-Mur2Ac(oyl-L-Ala-gamma-D-Glu-L-Lys-D-Ala-D-Ala)](n+1)-di-trans,octa-cis-undecaprenyl diphosphate + di-trans,octa-cis-undecaprenyl diphosphate + H(+)</text>
        <dbReference type="Rhea" id="RHEA:23708"/>
        <dbReference type="Rhea" id="RHEA-COMP:9602"/>
        <dbReference type="Rhea" id="RHEA-COMP:9603"/>
        <dbReference type="ChEBI" id="CHEBI:15378"/>
        <dbReference type="ChEBI" id="CHEBI:58405"/>
        <dbReference type="ChEBI" id="CHEBI:60033"/>
        <dbReference type="ChEBI" id="CHEBI:78435"/>
        <dbReference type="EC" id="2.4.99.28"/>
    </reaction>
</comment>
<evidence type="ECO:0000256" key="3">
    <source>
        <dbReference type="ARBA" id="ARBA00022676"/>
    </source>
</evidence>
<dbReference type="Pfam" id="PF00912">
    <property type="entry name" value="Transgly"/>
    <property type="match status" value="1"/>
</dbReference>
<feature type="domain" description="PASTA" evidence="11">
    <location>
        <begin position="691"/>
        <end position="758"/>
    </location>
</feature>
<dbReference type="EC" id="2.4.99.28" evidence="7"/>
<reference evidence="12" key="1">
    <citation type="submission" date="2020-05" db="EMBL/GenBank/DDBJ databases">
        <authorList>
            <person name="Chiriac C."/>
            <person name="Salcher M."/>
            <person name="Ghai R."/>
            <person name="Kavagutti S V."/>
        </authorList>
    </citation>
    <scope>NUCLEOTIDE SEQUENCE</scope>
</reference>
<dbReference type="GO" id="GO:0008658">
    <property type="term" value="F:penicillin binding"/>
    <property type="evidence" value="ECO:0007669"/>
    <property type="project" value="InterPro"/>
</dbReference>
<dbReference type="Pfam" id="PF00905">
    <property type="entry name" value="Transpeptidase"/>
    <property type="match status" value="1"/>
</dbReference>
<protein>
    <recommendedName>
        <fullName evidence="7">peptidoglycan glycosyltransferase</fullName>
        <ecNumber evidence="7">2.4.99.28</ecNumber>
    </recommendedName>
</protein>
<dbReference type="Pfam" id="PF03793">
    <property type="entry name" value="PASTA"/>
    <property type="match status" value="1"/>
</dbReference>
<evidence type="ECO:0000313" key="12">
    <source>
        <dbReference type="EMBL" id="CAB4600987.1"/>
    </source>
</evidence>
<evidence type="ECO:0000256" key="6">
    <source>
        <dbReference type="ARBA" id="ARBA00023268"/>
    </source>
</evidence>
<evidence type="ECO:0000256" key="1">
    <source>
        <dbReference type="ARBA" id="ARBA00022645"/>
    </source>
</evidence>
<keyword evidence="10" id="KW-0472">Membrane</keyword>
<dbReference type="Gene3D" id="3.40.710.10">
    <property type="entry name" value="DD-peptidase/beta-lactamase superfamily"/>
    <property type="match status" value="1"/>
</dbReference>
<keyword evidence="10" id="KW-0812">Transmembrane</keyword>
<proteinExistence type="predicted"/>
<accession>A0A6J6GID6</accession>
<keyword evidence="2" id="KW-0645">Protease</keyword>
<gene>
    <name evidence="12" type="ORF">UFOPK1843_00138</name>
</gene>
<evidence type="ECO:0000256" key="5">
    <source>
        <dbReference type="ARBA" id="ARBA00022801"/>
    </source>
</evidence>
<dbReference type="GO" id="GO:0004180">
    <property type="term" value="F:carboxypeptidase activity"/>
    <property type="evidence" value="ECO:0007669"/>
    <property type="project" value="UniProtKB-KW"/>
</dbReference>
<dbReference type="InterPro" id="IPR023346">
    <property type="entry name" value="Lysozyme-like_dom_sf"/>
</dbReference>
<feature type="region of interest" description="Disordered" evidence="9">
    <location>
        <begin position="797"/>
        <end position="825"/>
    </location>
</feature>
<name>A0A6J6GID6_9ZZZZ</name>
<dbReference type="SUPFAM" id="SSF53955">
    <property type="entry name" value="Lysozyme-like"/>
    <property type="match status" value="1"/>
</dbReference>
<dbReference type="PANTHER" id="PTHR32282">
    <property type="entry name" value="BINDING PROTEIN TRANSPEPTIDASE, PUTATIVE-RELATED"/>
    <property type="match status" value="1"/>
</dbReference>
<evidence type="ECO:0000256" key="9">
    <source>
        <dbReference type="SAM" id="MobiDB-lite"/>
    </source>
</evidence>
<dbReference type="Gene3D" id="3.30.10.20">
    <property type="match status" value="1"/>
</dbReference>
<dbReference type="InterPro" id="IPR005543">
    <property type="entry name" value="PASTA_dom"/>
</dbReference>
<dbReference type="GO" id="GO:0006508">
    <property type="term" value="P:proteolysis"/>
    <property type="evidence" value="ECO:0007669"/>
    <property type="project" value="UniProtKB-KW"/>
</dbReference>
<dbReference type="InterPro" id="IPR001460">
    <property type="entry name" value="PCN-bd_Tpept"/>
</dbReference>
<evidence type="ECO:0000256" key="8">
    <source>
        <dbReference type="ARBA" id="ARBA00049902"/>
    </source>
</evidence>
<dbReference type="InterPro" id="IPR036950">
    <property type="entry name" value="PBP_transglycosylase"/>
</dbReference>
<organism evidence="12">
    <name type="scientific">freshwater metagenome</name>
    <dbReference type="NCBI Taxonomy" id="449393"/>
    <lineage>
        <taxon>unclassified sequences</taxon>
        <taxon>metagenomes</taxon>
        <taxon>ecological metagenomes</taxon>
    </lineage>
</organism>
<keyword evidence="6" id="KW-0511">Multifunctional enzyme</keyword>
<dbReference type="SUPFAM" id="SSF56601">
    <property type="entry name" value="beta-lactamase/transpeptidase-like"/>
    <property type="match status" value="1"/>
</dbReference>
<keyword evidence="4" id="KW-0808">Transferase</keyword>
<dbReference type="PANTHER" id="PTHR32282:SF33">
    <property type="entry name" value="PEPTIDOGLYCAN GLYCOSYLTRANSFERASE"/>
    <property type="match status" value="1"/>
</dbReference>